<dbReference type="EMBL" id="JAUUTY010000001">
    <property type="protein sequence ID" value="KAK1695254.1"/>
    <property type="molecule type" value="Genomic_DNA"/>
</dbReference>
<evidence type="ECO:0000313" key="3">
    <source>
        <dbReference type="Proteomes" id="UP001231189"/>
    </source>
</evidence>
<dbReference type="Pfam" id="PF24626">
    <property type="entry name" value="SH3_Tf2-1"/>
    <property type="match status" value="1"/>
</dbReference>
<proteinExistence type="predicted"/>
<dbReference type="Gene3D" id="3.30.420.10">
    <property type="entry name" value="Ribonuclease H-like superfamily/Ribonuclease H"/>
    <property type="match status" value="1"/>
</dbReference>
<evidence type="ECO:0000259" key="1">
    <source>
        <dbReference type="PROSITE" id="PS50994"/>
    </source>
</evidence>
<keyword evidence="3" id="KW-1185">Reference proteome</keyword>
<dbReference type="InterPro" id="IPR056924">
    <property type="entry name" value="SH3_Tf2-1"/>
</dbReference>
<dbReference type="GO" id="GO:0003676">
    <property type="term" value="F:nucleic acid binding"/>
    <property type="evidence" value="ECO:0007669"/>
    <property type="project" value="InterPro"/>
</dbReference>
<dbReference type="GO" id="GO:0015074">
    <property type="term" value="P:DNA integration"/>
    <property type="evidence" value="ECO:0007669"/>
    <property type="project" value="InterPro"/>
</dbReference>
<dbReference type="SUPFAM" id="SSF53098">
    <property type="entry name" value="Ribonuclease H-like"/>
    <property type="match status" value="1"/>
</dbReference>
<gene>
    <name evidence="2" type="ORF">QYE76_011951</name>
</gene>
<reference evidence="2" key="1">
    <citation type="submission" date="2023-07" db="EMBL/GenBank/DDBJ databases">
        <title>A chromosome-level genome assembly of Lolium multiflorum.</title>
        <authorList>
            <person name="Chen Y."/>
            <person name="Copetti D."/>
            <person name="Kolliker R."/>
            <person name="Studer B."/>
        </authorList>
    </citation>
    <scope>NUCLEOTIDE SEQUENCE</scope>
    <source>
        <strain evidence="2">02402/16</strain>
        <tissue evidence="2">Leaf</tissue>
    </source>
</reference>
<accession>A0AAD8X636</accession>
<feature type="domain" description="Integrase catalytic" evidence="1">
    <location>
        <begin position="1"/>
        <end position="67"/>
    </location>
</feature>
<dbReference type="PROSITE" id="PS50994">
    <property type="entry name" value="INTEGRASE"/>
    <property type="match status" value="1"/>
</dbReference>
<sequence length="366" mass="41921">MMSSAYHPKTDGQTERLNQCMEAFLRCSSHATPTQWAKWLTLAEYWYNTSYHSALTRTPFETLYGHVPRHFGIPPEATMHTPDTEQMLCAREATMALLQQQLLHAQDRMKRQADKHRLERSFKVGDMVYLRLQPYVQTSIARRSTQKLAFKFYGPYKVIKRVGAVAYKLELPVGSRIHDVVHVSQLKKHLPPQRQVSDVQALMLIDPDQVLQPMSIVESRSIQRSGVAISQVRVTWDVATPPTSSWEDAFGLQQASMPWLGVKPSLKEWGMSRAYFYTKLPRPKGRLGGRGPVVWAPVTPFDLPFRLLKASSRNPLPRATIRKTFRRRRRRESHLGDSEIASRTLPERGIITGGALHHHARLRIDA</sequence>
<protein>
    <recommendedName>
        <fullName evidence="1">Integrase catalytic domain-containing protein</fullName>
    </recommendedName>
</protein>
<dbReference type="AlphaFoldDB" id="A0AAD8X636"/>
<organism evidence="2 3">
    <name type="scientific">Lolium multiflorum</name>
    <name type="common">Italian ryegrass</name>
    <name type="synonym">Lolium perenne subsp. multiflorum</name>
    <dbReference type="NCBI Taxonomy" id="4521"/>
    <lineage>
        <taxon>Eukaryota</taxon>
        <taxon>Viridiplantae</taxon>
        <taxon>Streptophyta</taxon>
        <taxon>Embryophyta</taxon>
        <taxon>Tracheophyta</taxon>
        <taxon>Spermatophyta</taxon>
        <taxon>Magnoliopsida</taxon>
        <taxon>Liliopsida</taxon>
        <taxon>Poales</taxon>
        <taxon>Poaceae</taxon>
        <taxon>BOP clade</taxon>
        <taxon>Pooideae</taxon>
        <taxon>Poodae</taxon>
        <taxon>Poeae</taxon>
        <taxon>Poeae Chloroplast Group 2 (Poeae type)</taxon>
        <taxon>Loliodinae</taxon>
        <taxon>Loliinae</taxon>
        <taxon>Lolium</taxon>
    </lineage>
</organism>
<dbReference type="PANTHER" id="PTHR37984">
    <property type="entry name" value="PROTEIN CBG26694"/>
    <property type="match status" value="1"/>
</dbReference>
<comment type="caution">
    <text evidence="2">The sequence shown here is derived from an EMBL/GenBank/DDBJ whole genome shotgun (WGS) entry which is preliminary data.</text>
</comment>
<evidence type="ECO:0000313" key="2">
    <source>
        <dbReference type="EMBL" id="KAK1695254.1"/>
    </source>
</evidence>
<dbReference type="InterPro" id="IPR036397">
    <property type="entry name" value="RNaseH_sf"/>
</dbReference>
<dbReference type="InterPro" id="IPR050951">
    <property type="entry name" value="Retrovirus_Pol_polyprotein"/>
</dbReference>
<dbReference type="PANTHER" id="PTHR37984:SF15">
    <property type="entry name" value="INTEGRASE CATALYTIC DOMAIN-CONTAINING PROTEIN"/>
    <property type="match status" value="1"/>
</dbReference>
<dbReference type="InterPro" id="IPR001584">
    <property type="entry name" value="Integrase_cat-core"/>
</dbReference>
<dbReference type="Proteomes" id="UP001231189">
    <property type="component" value="Unassembled WGS sequence"/>
</dbReference>
<name>A0AAD8X636_LOLMU</name>
<dbReference type="InterPro" id="IPR012337">
    <property type="entry name" value="RNaseH-like_sf"/>
</dbReference>